<evidence type="ECO:0000259" key="3">
    <source>
        <dbReference type="Pfam" id="PF12850"/>
    </source>
</evidence>
<dbReference type="PATRIC" id="fig|1330330.3.peg.1739"/>
<sequence>MWMVIADTHDNIESLKKAIKLAKEHYVDTIFHCGDIISPFTAKLLTEFDGEIFVVAGNNDGEKIMLKRILGESFFIGPVEITHRGKRIALMHEPFALKSLKDIDYIFYGHTHNMDIRPGKPFIVNPGEACGYLTGKETCLLLNELNDEYKILEL</sequence>
<dbReference type="InterPro" id="IPR041802">
    <property type="entry name" value="MPP_YfcE"/>
</dbReference>
<keyword evidence="2" id="KW-0479">Metal-binding</keyword>
<dbReference type="KEGG" id="kpf:IX53_08560"/>
<dbReference type="EC" id="3.1.4.-" evidence="2"/>
<dbReference type="OrthoDB" id="9800565at2"/>
<evidence type="ECO:0000313" key="4">
    <source>
        <dbReference type="EMBL" id="AKI97853.1"/>
    </source>
</evidence>
<dbReference type="AlphaFoldDB" id="A0A0G2ZGC3"/>
<dbReference type="GO" id="GO:0046872">
    <property type="term" value="F:metal ion binding"/>
    <property type="evidence" value="ECO:0007669"/>
    <property type="project" value="UniProtKB-KW"/>
</dbReference>
<evidence type="ECO:0000313" key="5">
    <source>
        <dbReference type="Proteomes" id="UP000035159"/>
    </source>
</evidence>
<feature type="domain" description="Calcineurin-like phosphoesterase" evidence="3">
    <location>
        <begin position="3"/>
        <end position="143"/>
    </location>
</feature>
<gene>
    <name evidence="4" type="ORF">IX53_08560</name>
</gene>
<dbReference type="Pfam" id="PF12850">
    <property type="entry name" value="Metallophos_2"/>
    <property type="match status" value="1"/>
</dbReference>
<dbReference type="PANTHER" id="PTHR43165">
    <property type="entry name" value="METALLOPHOSPHOESTERASE"/>
    <property type="match status" value="1"/>
</dbReference>
<dbReference type="InterPro" id="IPR029052">
    <property type="entry name" value="Metallo-depent_PP-like"/>
</dbReference>
<dbReference type="EMBL" id="CP011232">
    <property type="protein sequence ID" value="AKI97853.1"/>
    <property type="molecule type" value="Genomic_DNA"/>
</dbReference>
<dbReference type="STRING" id="1330330.IX53_08560"/>
<proteinExistence type="inferred from homology"/>
<organism evidence="4 5">
    <name type="scientific">Kosmotoga pacifica</name>
    <dbReference type="NCBI Taxonomy" id="1330330"/>
    <lineage>
        <taxon>Bacteria</taxon>
        <taxon>Thermotogati</taxon>
        <taxon>Thermotogota</taxon>
        <taxon>Thermotogae</taxon>
        <taxon>Kosmotogales</taxon>
        <taxon>Kosmotogaceae</taxon>
        <taxon>Kosmotoga</taxon>
    </lineage>
</organism>
<dbReference type="Proteomes" id="UP000035159">
    <property type="component" value="Chromosome"/>
</dbReference>
<reference evidence="4 5" key="1">
    <citation type="submission" date="2015-04" db="EMBL/GenBank/DDBJ databases">
        <title>Complete Genome Sequence of Kosmotoga pacifica SLHLJ1.</title>
        <authorList>
            <person name="Jiang L.J."/>
            <person name="Shao Z.Z."/>
            <person name="Jebbar M."/>
        </authorList>
    </citation>
    <scope>NUCLEOTIDE SEQUENCE [LARGE SCALE GENOMIC DNA]</scope>
    <source>
        <strain evidence="4 5">SLHLJ1</strain>
    </source>
</reference>
<dbReference type="RefSeq" id="WP_047754988.1">
    <property type="nucleotide sequence ID" value="NZ_CAJUHA010000005.1"/>
</dbReference>
<keyword evidence="5" id="KW-1185">Reference proteome</keyword>
<comment type="cofactor">
    <cofactor evidence="2">
        <name>a divalent metal cation</name>
        <dbReference type="ChEBI" id="CHEBI:60240"/>
    </cofactor>
</comment>
<dbReference type="CDD" id="cd00841">
    <property type="entry name" value="MPP_YfcE"/>
    <property type="match status" value="1"/>
</dbReference>
<dbReference type="SUPFAM" id="SSF56300">
    <property type="entry name" value="Metallo-dependent phosphatases"/>
    <property type="match status" value="1"/>
</dbReference>
<dbReference type="InterPro" id="IPR000979">
    <property type="entry name" value="Phosphodiesterase_MJ0936/Vps29"/>
</dbReference>
<protein>
    <recommendedName>
        <fullName evidence="2">Phosphoesterase</fullName>
        <ecNumber evidence="2">3.1.4.-</ecNumber>
    </recommendedName>
</protein>
<dbReference type="InterPro" id="IPR053193">
    <property type="entry name" value="MetalloPDE_YfcE-like"/>
</dbReference>
<dbReference type="PANTHER" id="PTHR43165:SF1">
    <property type="entry name" value="PHOSPHODIESTERASE MJ0936"/>
    <property type="match status" value="1"/>
</dbReference>
<dbReference type="InterPro" id="IPR024654">
    <property type="entry name" value="Calcineurin-like_PHP_lpxH"/>
</dbReference>
<evidence type="ECO:0000256" key="2">
    <source>
        <dbReference type="RuleBase" id="RU362039"/>
    </source>
</evidence>
<evidence type="ECO:0000256" key="1">
    <source>
        <dbReference type="ARBA" id="ARBA00008950"/>
    </source>
</evidence>
<dbReference type="GO" id="GO:0016787">
    <property type="term" value="F:hydrolase activity"/>
    <property type="evidence" value="ECO:0007669"/>
    <property type="project" value="UniProtKB-UniRule"/>
</dbReference>
<dbReference type="NCBIfam" id="TIGR00040">
    <property type="entry name" value="yfcE"/>
    <property type="match status" value="1"/>
</dbReference>
<name>A0A0G2ZGC3_9BACT</name>
<comment type="similarity">
    <text evidence="1 2">Belongs to the metallophosphoesterase superfamily. YfcE family.</text>
</comment>
<dbReference type="Gene3D" id="3.60.21.10">
    <property type="match status" value="1"/>
</dbReference>
<accession>A0A0G2ZGC3</accession>